<keyword evidence="1" id="KW-0472">Membrane</keyword>
<evidence type="ECO:0000313" key="2">
    <source>
        <dbReference type="EMBL" id="ADD96388.1"/>
    </source>
</evidence>
<accession>D6PKY7</accession>
<keyword evidence="1" id="KW-0812">Transmembrane</keyword>
<dbReference type="AlphaFoldDB" id="D6PKY7"/>
<evidence type="ECO:0000256" key="1">
    <source>
        <dbReference type="SAM" id="Phobius"/>
    </source>
</evidence>
<reference evidence="2" key="1">
    <citation type="journal article" date="2010" name="ISME J.">
        <title>Metagenome of the Mediterranean deep chlorophyll maximum studied by direct and fosmid library 454 pyrosequencing.</title>
        <authorList>
            <person name="Ghai R."/>
            <person name="Martin-Cuadrado A.B."/>
            <person name="Molto A.G."/>
            <person name="Heredia I.G."/>
            <person name="Cabrera R."/>
            <person name="Martin J."/>
            <person name="Verdu M."/>
            <person name="Deschamps P."/>
            <person name="Moreira D."/>
            <person name="Lopez-Garcia P."/>
            <person name="Mira A."/>
            <person name="Rodriguez-Valera F."/>
        </authorList>
    </citation>
    <scope>NUCLEOTIDE SEQUENCE</scope>
</reference>
<protein>
    <recommendedName>
        <fullName evidence="3">LPP20 lipoprotein</fullName>
    </recommendedName>
</protein>
<dbReference type="EMBL" id="GU943136">
    <property type="protein sequence ID" value="ADD96388.1"/>
    <property type="molecule type" value="Genomic_DNA"/>
</dbReference>
<name>D6PKY7_9ZZZZ</name>
<organism evidence="2">
    <name type="scientific">uncultured organism MedDCM-OCT-S09-C206</name>
    <dbReference type="NCBI Taxonomy" id="743646"/>
    <lineage>
        <taxon>unclassified sequences</taxon>
        <taxon>environmental samples</taxon>
    </lineage>
</organism>
<proteinExistence type="predicted"/>
<evidence type="ECO:0008006" key="3">
    <source>
        <dbReference type="Google" id="ProtNLM"/>
    </source>
</evidence>
<feature type="transmembrane region" description="Helical" evidence="1">
    <location>
        <begin position="23"/>
        <end position="43"/>
    </location>
</feature>
<keyword evidence="1" id="KW-1133">Transmembrane helix</keyword>
<sequence length="196" mass="21386">MAQYLLIDRDTKQDFDMSVRKKIIVYSLLFTGSVVLGACAPNGQFMNPLTITDATPAAHLDSKHSLESSSALLNERRAAETSKYYVPSVTAIGFSSIAIQPSKSLNQRRLMAIRAAKLDAYRNLTEQLHGIYIQGETTIGEAVLTSDKLGAALRGTVIGARTVKIEPTGSDTYQVELAVSQAHVDRLIRAYRNGLL</sequence>